<dbReference type="OrthoDB" id="6253837at2759"/>
<feature type="compositionally biased region" description="Basic and acidic residues" evidence="1">
    <location>
        <begin position="25"/>
        <end position="44"/>
    </location>
</feature>
<gene>
    <name evidence="3" type="ORF">FisN_2HuN24</name>
</gene>
<dbReference type="PANTHER" id="PTHR13151">
    <property type="entry name" value="CBF1 INTERACTING COREPRESSOR CIR"/>
    <property type="match status" value="1"/>
</dbReference>
<evidence type="ECO:0000256" key="1">
    <source>
        <dbReference type="SAM" id="MobiDB-lite"/>
    </source>
</evidence>
<name>A0A1Z5JIV9_FISSO</name>
<sequence>MTMVQGLKFLSKKSFHPQNRSNQKRVWEREQEKHQEQTRIREREAQLRREREDEELAIARGDTKLQFLYKPPPGLIQTDSKEANLNAKVPADTQSTQQVDNSLFERQPGDDDAAAAFRRLLAGQTTESTQKTDEVDANSLTASTATTFGTVLQGSNMDRSDAPKPVLSALEQSVGRKKHQNLTFDEQIQRFPALANAPRAKGVSATDVGVTFQPLGTQIRNVRCLACGIWGHSRGDRECSKTGWDPFATTTTSSLGLAKEVKEYPSVAQKKTMKRAKRRKDNSSSSSSDDSYSSTSSDEERRRRHKRYRNLRDRSPSRKKRKEKKKSKTSRKQY</sequence>
<accession>A0A1Z5JIV9</accession>
<evidence type="ECO:0000313" key="4">
    <source>
        <dbReference type="Proteomes" id="UP000198406"/>
    </source>
</evidence>
<dbReference type="InParanoid" id="A0A1Z5JIV9"/>
<feature type="region of interest" description="Disordered" evidence="1">
    <location>
        <begin position="266"/>
        <end position="334"/>
    </location>
</feature>
<dbReference type="Pfam" id="PF10197">
    <property type="entry name" value="Cir_N"/>
    <property type="match status" value="1"/>
</dbReference>
<organism evidence="3 4">
    <name type="scientific">Fistulifera solaris</name>
    <name type="common">Oleaginous diatom</name>
    <dbReference type="NCBI Taxonomy" id="1519565"/>
    <lineage>
        <taxon>Eukaryota</taxon>
        <taxon>Sar</taxon>
        <taxon>Stramenopiles</taxon>
        <taxon>Ochrophyta</taxon>
        <taxon>Bacillariophyta</taxon>
        <taxon>Bacillariophyceae</taxon>
        <taxon>Bacillariophycidae</taxon>
        <taxon>Naviculales</taxon>
        <taxon>Naviculaceae</taxon>
        <taxon>Fistulifera</taxon>
    </lineage>
</organism>
<reference evidence="3 4" key="1">
    <citation type="journal article" date="2015" name="Plant Cell">
        <title>Oil accumulation by the oleaginous diatom Fistulifera solaris as revealed by the genome and transcriptome.</title>
        <authorList>
            <person name="Tanaka T."/>
            <person name="Maeda Y."/>
            <person name="Veluchamy A."/>
            <person name="Tanaka M."/>
            <person name="Abida H."/>
            <person name="Marechal E."/>
            <person name="Bowler C."/>
            <person name="Muto M."/>
            <person name="Sunaga Y."/>
            <person name="Tanaka M."/>
            <person name="Yoshino T."/>
            <person name="Taniguchi T."/>
            <person name="Fukuda Y."/>
            <person name="Nemoto M."/>
            <person name="Matsumoto M."/>
            <person name="Wong P.S."/>
            <person name="Aburatani S."/>
            <person name="Fujibuchi W."/>
        </authorList>
    </citation>
    <scope>NUCLEOTIDE SEQUENCE [LARGE SCALE GENOMIC DNA]</scope>
    <source>
        <strain evidence="3 4">JPCC DA0580</strain>
    </source>
</reference>
<feature type="compositionally biased region" description="Low complexity" evidence="1">
    <location>
        <begin position="283"/>
        <end position="296"/>
    </location>
</feature>
<dbReference type="InterPro" id="IPR019339">
    <property type="entry name" value="CIR_N_dom"/>
</dbReference>
<dbReference type="AlphaFoldDB" id="A0A1Z5JIV9"/>
<dbReference type="GO" id="GO:0005634">
    <property type="term" value="C:nucleus"/>
    <property type="evidence" value="ECO:0007669"/>
    <property type="project" value="TreeGrafter"/>
</dbReference>
<feature type="domain" description="CBF1-interacting co-repressor CIR N-terminal" evidence="2">
    <location>
        <begin position="14"/>
        <end position="50"/>
    </location>
</feature>
<dbReference type="PANTHER" id="PTHR13151:SF2">
    <property type="entry name" value="COREPRESSOR INTERACTING WITH RBPJ 1"/>
    <property type="match status" value="1"/>
</dbReference>
<feature type="compositionally biased region" description="Basic residues" evidence="1">
    <location>
        <begin position="317"/>
        <end position="334"/>
    </location>
</feature>
<dbReference type="GO" id="GO:0003714">
    <property type="term" value="F:transcription corepressor activity"/>
    <property type="evidence" value="ECO:0007669"/>
    <property type="project" value="InterPro"/>
</dbReference>
<dbReference type="Proteomes" id="UP000198406">
    <property type="component" value="Unassembled WGS sequence"/>
</dbReference>
<dbReference type="InterPro" id="IPR040014">
    <property type="entry name" value="CIR1"/>
</dbReference>
<evidence type="ECO:0000313" key="3">
    <source>
        <dbReference type="EMBL" id="GAX13718.1"/>
    </source>
</evidence>
<feature type="region of interest" description="Disordered" evidence="1">
    <location>
        <begin position="12"/>
        <end position="44"/>
    </location>
</feature>
<dbReference type="EMBL" id="BDSP01000072">
    <property type="protein sequence ID" value="GAX13718.1"/>
    <property type="molecule type" value="Genomic_DNA"/>
</dbReference>
<feature type="compositionally biased region" description="Basic residues" evidence="1">
    <location>
        <begin position="271"/>
        <end position="280"/>
    </location>
</feature>
<keyword evidence="4" id="KW-1185">Reference proteome</keyword>
<comment type="caution">
    <text evidence="3">The sequence shown here is derived from an EMBL/GenBank/DDBJ whole genome shotgun (WGS) entry which is preliminary data.</text>
</comment>
<evidence type="ECO:0000259" key="2">
    <source>
        <dbReference type="SMART" id="SM01083"/>
    </source>
</evidence>
<dbReference type="SMART" id="SM01083">
    <property type="entry name" value="Cir_N"/>
    <property type="match status" value="1"/>
</dbReference>
<proteinExistence type="predicted"/>
<protein>
    <submittedName>
        <fullName evidence="3">CBF1 interacting corepressor</fullName>
    </submittedName>
</protein>